<keyword evidence="4" id="KW-0547">Nucleotide-binding</keyword>
<dbReference type="FunFam" id="2.40.30.10:FF:000008">
    <property type="entry name" value="Translation initiation factor IF-2"/>
    <property type="match status" value="1"/>
</dbReference>
<keyword evidence="3" id="KW-0396">Initiation factor</keyword>
<dbReference type="AlphaFoldDB" id="A0A382JEU4"/>
<evidence type="ECO:0000313" key="9">
    <source>
        <dbReference type="EMBL" id="SVC10366.1"/>
    </source>
</evidence>
<dbReference type="InterPro" id="IPR004161">
    <property type="entry name" value="EFTu-like_2"/>
</dbReference>
<dbReference type="FunFam" id="3.40.50.10050:FF:000001">
    <property type="entry name" value="Translation initiation factor IF-2"/>
    <property type="match status" value="1"/>
</dbReference>
<dbReference type="InterPro" id="IPR000178">
    <property type="entry name" value="TF_IF2_bacterial-like"/>
</dbReference>
<accession>A0A382JEU4</accession>
<dbReference type="PROSITE" id="PS01176">
    <property type="entry name" value="IF2"/>
    <property type="match status" value="1"/>
</dbReference>
<dbReference type="InterPro" id="IPR023115">
    <property type="entry name" value="TIF_IF2_dom3"/>
</dbReference>
<evidence type="ECO:0000256" key="6">
    <source>
        <dbReference type="ARBA" id="ARBA00023134"/>
    </source>
</evidence>
<protein>
    <submittedName>
        <fullName evidence="9">Uncharacterized protein</fullName>
    </submittedName>
</protein>
<evidence type="ECO:0000256" key="2">
    <source>
        <dbReference type="ARBA" id="ARBA00007733"/>
    </source>
</evidence>
<dbReference type="Gene3D" id="2.40.30.10">
    <property type="entry name" value="Translation factors"/>
    <property type="match status" value="1"/>
</dbReference>
<feature type="domain" description="Translation initiation factor IF- 2" evidence="8">
    <location>
        <begin position="2"/>
        <end position="68"/>
    </location>
</feature>
<dbReference type="SUPFAM" id="SSF50447">
    <property type="entry name" value="Translation proteins"/>
    <property type="match status" value="1"/>
</dbReference>
<dbReference type="InterPro" id="IPR036925">
    <property type="entry name" value="TIF_IF2_dom3_sf"/>
</dbReference>
<gene>
    <name evidence="9" type="ORF">METZ01_LOCUS263220</name>
</gene>
<keyword evidence="6" id="KW-0342">GTP-binding</keyword>
<dbReference type="InterPro" id="IPR015760">
    <property type="entry name" value="TIF_IF2"/>
</dbReference>
<dbReference type="PANTHER" id="PTHR43381:SF5">
    <property type="entry name" value="TR-TYPE G DOMAIN-CONTAINING PROTEIN"/>
    <property type="match status" value="1"/>
</dbReference>
<sequence>FNSENVKVNIVHAGVGTISPSDVSLAQTTESIICGFNSITEAAARTLAKTADVEIKNYNIIYNFLEFIENKLDENKKAEFVDVVEGQAKVQQVFNVSKGGTVAGFVVTEGTISRGSDIQVIRNNEEIFIGAISSLKHYKDDVKQVRAGVEGGIVIDGFSDVQEGDILEAHKLTEATS</sequence>
<dbReference type="Gene3D" id="3.40.50.10050">
    <property type="entry name" value="Translation initiation factor IF- 2, domain 3"/>
    <property type="match status" value="1"/>
</dbReference>
<evidence type="ECO:0000256" key="3">
    <source>
        <dbReference type="ARBA" id="ARBA00022540"/>
    </source>
</evidence>
<dbReference type="CDD" id="cd03692">
    <property type="entry name" value="mtIF2_IVc"/>
    <property type="match status" value="1"/>
</dbReference>
<dbReference type="Pfam" id="PF03144">
    <property type="entry name" value="GTP_EFTU_D2"/>
    <property type="match status" value="1"/>
</dbReference>
<dbReference type="GO" id="GO:0005525">
    <property type="term" value="F:GTP binding"/>
    <property type="evidence" value="ECO:0007669"/>
    <property type="project" value="UniProtKB-KW"/>
</dbReference>
<reference evidence="9" key="1">
    <citation type="submission" date="2018-05" db="EMBL/GenBank/DDBJ databases">
        <authorList>
            <person name="Lanie J.A."/>
            <person name="Ng W.-L."/>
            <person name="Kazmierczak K.M."/>
            <person name="Andrzejewski T.M."/>
            <person name="Davidsen T.M."/>
            <person name="Wayne K.J."/>
            <person name="Tettelin H."/>
            <person name="Glass J.I."/>
            <person name="Rusch D."/>
            <person name="Podicherti R."/>
            <person name="Tsui H.-C.T."/>
            <person name="Winkler M.E."/>
        </authorList>
    </citation>
    <scope>NUCLEOTIDE SEQUENCE</scope>
</reference>
<evidence type="ECO:0000259" key="8">
    <source>
        <dbReference type="Pfam" id="PF11987"/>
    </source>
</evidence>
<evidence type="ECO:0000256" key="1">
    <source>
        <dbReference type="ARBA" id="ARBA00004496"/>
    </source>
</evidence>
<evidence type="ECO:0000259" key="7">
    <source>
        <dbReference type="Pfam" id="PF03144"/>
    </source>
</evidence>
<proteinExistence type="inferred from homology"/>
<dbReference type="EMBL" id="UINC01073746">
    <property type="protein sequence ID" value="SVC10366.1"/>
    <property type="molecule type" value="Genomic_DNA"/>
</dbReference>
<dbReference type="GO" id="GO:0005829">
    <property type="term" value="C:cytosol"/>
    <property type="evidence" value="ECO:0007669"/>
    <property type="project" value="TreeGrafter"/>
</dbReference>
<dbReference type="Pfam" id="PF11987">
    <property type="entry name" value="IF-2"/>
    <property type="match status" value="1"/>
</dbReference>
<feature type="domain" description="Translation elongation factor EFTu-like" evidence="7">
    <location>
        <begin position="100"/>
        <end position="167"/>
    </location>
</feature>
<dbReference type="InterPro" id="IPR009000">
    <property type="entry name" value="Transl_B-barrel_sf"/>
</dbReference>
<dbReference type="GO" id="GO:0003743">
    <property type="term" value="F:translation initiation factor activity"/>
    <property type="evidence" value="ECO:0007669"/>
    <property type="project" value="UniProtKB-KW"/>
</dbReference>
<evidence type="ECO:0000256" key="5">
    <source>
        <dbReference type="ARBA" id="ARBA00022917"/>
    </source>
</evidence>
<feature type="non-terminal residue" evidence="9">
    <location>
        <position position="1"/>
    </location>
</feature>
<name>A0A382JEU4_9ZZZZ</name>
<evidence type="ECO:0000256" key="4">
    <source>
        <dbReference type="ARBA" id="ARBA00022741"/>
    </source>
</evidence>
<dbReference type="GO" id="GO:0003924">
    <property type="term" value="F:GTPase activity"/>
    <property type="evidence" value="ECO:0007669"/>
    <property type="project" value="InterPro"/>
</dbReference>
<dbReference type="PANTHER" id="PTHR43381">
    <property type="entry name" value="TRANSLATION INITIATION FACTOR IF-2-RELATED"/>
    <property type="match status" value="1"/>
</dbReference>
<dbReference type="SUPFAM" id="SSF52156">
    <property type="entry name" value="Initiation factor IF2/eIF5b, domain 3"/>
    <property type="match status" value="1"/>
</dbReference>
<comment type="similarity">
    <text evidence="2">Belongs to the TRAFAC class translation factor GTPase superfamily. Classic translation factor GTPase family. IF-2 subfamily.</text>
</comment>
<organism evidence="9">
    <name type="scientific">marine metagenome</name>
    <dbReference type="NCBI Taxonomy" id="408172"/>
    <lineage>
        <taxon>unclassified sequences</taxon>
        <taxon>metagenomes</taxon>
        <taxon>ecological metagenomes</taxon>
    </lineage>
</organism>
<keyword evidence="5" id="KW-0648">Protein biosynthesis</keyword>
<comment type="subcellular location">
    <subcellularLocation>
        <location evidence="1">Cytoplasm</location>
    </subcellularLocation>
</comment>